<sequence length="220" mass="24818">MKYPVVIFDWDGTLIDSEARIVLCMQNAALDVGWQPALSYESVRDIIGLGLPEAIRTLCPGIDESQLQLLKERYSWHFLEASDQAMPLFPDVEEGLKRLQTAGCRLAVATGKSRRGLNQVFEETGLAHYFSASRCADETRSKPDPMMLNELLHEMQLKVSDAVMVGDTEFDMALAENAGMDRIAVNYGAHHPERLQKYHPVFTADQFSDLVDWLLDVSRR</sequence>
<dbReference type="InterPro" id="IPR006549">
    <property type="entry name" value="HAD-SF_hydro_IIIA"/>
</dbReference>
<dbReference type="SFLD" id="SFLDS00003">
    <property type="entry name" value="Haloacid_Dehalogenase"/>
    <property type="match status" value="1"/>
</dbReference>
<proteinExistence type="predicted"/>
<dbReference type="InterPro" id="IPR041492">
    <property type="entry name" value="HAD_2"/>
</dbReference>
<evidence type="ECO:0000313" key="1">
    <source>
        <dbReference type="EMBL" id="MBB1487480.1"/>
    </source>
</evidence>
<dbReference type="GO" id="GO:0008967">
    <property type="term" value="F:phosphoglycolate phosphatase activity"/>
    <property type="evidence" value="ECO:0007669"/>
    <property type="project" value="TreeGrafter"/>
</dbReference>
<dbReference type="SUPFAM" id="SSF56784">
    <property type="entry name" value="HAD-like"/>
    <property type="match status" value="1"/>
</dbReference>
<dbReference type="InterPro" id="IPR023198">
    <property type="entry name" value="PGP-like_dom2"/>
</dbReference>
<dbReference type="Gene3D" id="3.40.50.1000">
    <property type="entry name" value="HAD superfamily/HAD-like"/>
    <property type="match status" value="1"/>
</dbReference>
<dbReference type="InterPro" id="IPR023214">
    <property type="entry name" value="HAD_sf"/>
</dbReference>
<reference evidence="1 2" key="1">
    <citation type="submission" date="2020-08" db="EMBL/GenBank/DDBJ databases">
        <title>Oceanospirillum sp. nov. isolated from marine sediment.</title>
        <authorList>
            <person name="Ji X."/>
        </authorList>
    </citation>
    <scope>NUCLEOTIDE SEQUENCE [LARGE SCALE GENOMIC DNA]</scope>
    <source>
        <strain evidence="1 2">D5</strain>
    </source>
</reference>
<dbReference type="GO" id="GO:0006281">
    <property type="term" value="P:DNA repair"/>
    <property type="evidence" value="ECO:0007669"/>
    <property type="project" value="TreeGrafter"/>
</dbReference>
<evidence type="ECO:0000313" key="2">
    <source>
        <dbReference type="Proteomes" id="UP000565262"/>
    </source>
</evidence>
<protein>
    <submittedName>
        <fullName evidence="1">HAD-IIIA family hydrolase</fullName>
    </submittedName>
</protein>
<keyword evidence="2" id="KW-1185">Reference proteome</keyword>
<dbReference type="InterPro" id="IPR006439">
    <property type="entry name" value="HAD-SF_hydro_IA"/>
</dbReference>
<dbReference type="NCBIfam" id="TIGR01549">
    <property type="entry name" value="HAD-SF-IA-v1"/>
    <property type="match status" value="1"/>
</dbReference>
<gene>
    <name evidence="1" type="ORF">H4O21_12765</name>
</gene>
<accession>A0A839IS45</accession>
<dbReference type="AlphaFoldDB" id="A0A839IS45"/>
<keyword evidence="1" id="KW-0378">Hydrolase</keyword>
<dbReference type="PANTHER" id="PTHR43434">
    <property type="entry name" value="PHOSPHOGLYCOLATE PHOSPHATASE"/>
    <property type="match status" value="1"/>
</dbReference>
<dbReference type="PANTHER" id="PTHR43434:SF24">
    <property type="entry name" value="HYDROLASE-RELATED"/>
    <property type="match status" value="1"/>
</dbReference>
<dbReference type="InterPro" id="IPR036412">
    <property type="entry name" value="HAD-like_sf"/>
</dbReference>
<dbReference type="EMBL" id="JACJFM010000015">
    <property type="protein sequence ID" value="MBB1487480.1"/>
    <property type="molecule type" value="Genomic_DNA"/>
</dbReference>
<dbReference type="InterPro" id="IPR050155">
    <property type="entry name" value="HAD-like_hydrolase_sf"/>
</dbReference>
<organism evidence="1 2">
    <name type="scientific">Oceanospirillum sediminis</name>
    <dbReference type="NCBI Taxonomy" id="2760088"/>
    <lineage>
        <taxon>Bacteria</taxon>
        <taxon>Pseudomonadati</taxon>
        <taxon>Pseudomonadota</taxon>
        <taxon>Gammaproteobacteria</taxon>
        <taxon>Oceanospirillales</taxon>
        <taxon>Oceanospirillaceae</taxon>
        <taxon>Oceanospirillum</taxon>
    </lineage>
</organism>
<dbReference type="Pfam" id="PF13419">
    <property type="entry name" value="HAD_2"/>
    <property type="match status" value="1"/>
</dbReference>
<dbReference type="SFLD" id="SFLDG01129">
    <property type="entry name" value="C1.5:_HAD__Beta-PGM__Phosphata"/>
    <property type="match status" value="1"/>
</dbReference>
<dbReference type="Proteomes" id="UP000565262">
    <property type="component" value="Unassembled WGS sequence"/>
</dbReference>
<dbReference type="GO" id="GO:0005829">
    <property type="term" value="C:cytosol"/>
    <property type="evidence" value="ECO:0007669"/>
    <property type="project" value="TreeGrafter"/>
</dbReference>
<dbReference type="Gene3D" id="1.10.150.240">
    <property type="entry name" value="Putative phosphatase, domain 2"/>
    <property type="match status" value="1"/>
</dbReference>
<dbReference type="NCBIfam" id="TIGR01662">
    <property type="entry name" value="HAD-SF-IIIA"/>
    <property type="match status" value="1"/>
</dbReference>
<comment type="caution">
    <text evidence="1">The sequence shown here is derived from an EMBL/GenBank/DDBJ whole genome shotgun (WGS) entry which is preliminary data.</text>
</comment>
<dbReference type="FunFam" id="3.40.50.1000:FF:000022">
    <property type="entry name" value="Phosphoglycolate phosphatase"/>
    <property type="match status" value="1"/>
</dbReference>
<dbReference type="SFLD" id="SFLDG01135">
    <property type="entry name" value="C1.5.6:_HAD__Beta-PGM__Phospha"/>
    <property type="match status" value="1"/>
</dbReference>
<name>A0A839IS45_9GAMM</name>